<dbReference type="EMBL" id="JPMV01000009">
    <property type="protein sequence ID" value="KGI82898.1"/>
    <property type="molecule type" value="Genomic_DNA"/>
</dbReference>
<organism evidence="3 6">
    <name type="scientific">Actinopolyspora erythraea</name>
    <dbReference type="NCBI Taxonomy" id="414996"/>
    <lineage>
        <taxon>Bacteria</taxon>
        <taxon>Bacillati</taxon>
        <taxon>Actinomycetota</taxon>
        <taxon>Actinomycetes</taxon>
        <taxon>Actinopolysporales</taxon>
        <taxon>Actinopolysporaceae</taxon>
        <taxon>Actinopolyspora</taxon>
    </lineage>
</organism>
<dbReference type="PANTHER" id="PTHR45138:SF24">
    <property type="entry name" value="DIGUANYLATE CYCLASE DGCC-RELATED"/>
    <property type="match status" value="1"/>
</dbReference>
<protein>
    <submittedName>
        <fullName evidence="4">Diguanylate cyclase</fullName>
    </submittedName>
    <submittedName>
        <fullName evidence="3">GGDEF domain-containing protein</fullName>
    </submittedName>
</protein>
<evidence type="ECO:0000313" key="6">
    <source>
        <dbReference type="Proteomes" id="UP000215043"/>
    </source>
</evidence>
<dbReference type="InterPro" id="IPR000160">
    <property type="entry name" value="GGDEF_dom"/>
</dbReference>
<dbReference type="PROSITE" id="PS50887">
    <property type="entry name" value="GGDEF"/>
    <property type="match status" value="1"/>
</dbReference>
<sequence length="292" mass="32794">MSGVRDGIARSETWREEAARTRPHDLPCTEHTTGRHYATDPATVTGLAELHEAIAELLASRGRWQQAYHHLRAALDLRNSELAPPVPEQLRHEVDWLRREHARAREQSLRDTLTGGYNRRYLDERLTNLLRETTGGLGIALVDLDWFKQVNDTFGHVLGDRVLQRVAELLQEELPPGGFCARYGGEEFVLVLPDTTAASAISLCERARLRIANFPWRRVAHGLRISVSIGLTYDPRDESSAVSTSTEQKILGADVLLYAAKQAGRNVVAYREGGEVRLTGITRESESSQQYY</sequence>
<dbReference type="GO" id="GO:1902201">
    <property type="term" value="P:negative regulation of bacterial-type flagellum-dependent cell motility"/>
    <property type="evidence" value="ECO:0007669"/>
    <property type="project" value="TreeGrafter"/>
</dbReference>
<dbReference type="SMART" id="SM00267">
    <property type="entry name" value="GGDEF"/>
    <property type="match status" value="1"/>
</dbReference>
<evidence type="ECO:0000313" key="5">
    <source>
        <dbReference type="Proteomes" id="UP000029737"/>
    </source>
</evidence>
<dbReference type="GO" id="GO:0052621">
    <property type="term" value="F:diguanylate cyclase activity"/>
    <property type="evidence" value="ECO:0007669"/>
    <property type="project" value="TreeGrafter"/>
</dbReference>
<dbReference type="eggNOG" id="COG3706">
    <property type="taxonomic scope" value="Bacteria"/>
</dbReference>
<dbReference type="Proteomes" id="UP000215043">
    <property type="component" value="Chromosome"/>
</dbReference>
<dbReference type="FunFam" id="3.30.70.270:FF:000001">
    <property type="entry name" value="Diguanylate cyclase domain protein"/>
    <property type="match status" value="1"/>
</dbReference>
<dbReference type="InterPro" id="IPR050469">
    <property type="entry name" value="Diguanylate_Cyclase"/>
</dbReference>
<feature type="compositionally biased region" description="Basic and acidic residues" evidence="1">
    <location>
        <begin position="7"/>
        <end position="28"/>
    </location>
</feature>
<evidence type="ECO:0000256" key="1">
    <source>
        <dbReference type="SAM" id="MobiDB-lite"/>
    </source>
</evidence>
<dbReference type="OrthoDB" id="23692at2"/>
<gene>
    <name evidence="3" type="ORF">CDG81_21595</name>
    <name evidence="4" type="ORF">IL38_03280</name>
</gene>
<dbReference type="RefSeq" id="WP_043569986.1">
    <property type="nucleotide sequence ID" value="NZ_CP022752.1"/>
</dbReference>
<reference evidence="3 6" key="2">
    <citation type="submission" date="2017-08" db="EMBL/GenBank/DDBJ databases">
        <title>The complete genome sequence of moderately halophilic actinomycete Actinopolyspora erythraea YIM 90600, the producer of novel erythromycin, novel actinopolysporins A-C and tubercidin.</title>
        <authorList>
            <person name="Yin M."/>
            <person name="Tang S."/>
        </authorList>
    </citation>
    <scope>NUCLEOTIDE SEQUENCE [LARGE SCALE GENOMIC DNA]</scope>
    <source>
        <strain evidence="3 6">YIM 90600</strain>
    </source>
</reference>
<dbReference type="SUPFAM" id="SSF55073">
    <property type="entry name" value="Nucleotide cyclase"/>
    <property type="match status" value="1"/>
</dbReference>
<dbReference type="Proteomes" id="UP000029737">
    <property type="component" value="Unassembled WGS sequence"/>
</dbReference>
<reference evidence="4 5" key="1">
    <citation type="journal article" date="2014" name="PLoS ONE">
        <title>Identification and Characterization of a New Erythromycin Biosynthetic Gene Cluster in Actinopolyspora erythraea YIM90600, a Novel Erythronolide-Producing Halophilic Actinomycete Isolated from Salt Field.</title>
        <authorList>
            <person name="Chen D."/>
            <person name="Feng J."/>
            <person name="Huang L."/>
            <person name="Zhang Q."/>
            <person name="Wu J."/>
            <person name="Zhu X."/>
            <person name="Duan Y."/>
            <person name="Xu Z."/>
        </authorList>
    </citation>
    <scope>NUCLEOTIDE SEQUENCE [LARGE SCALE GENOMIC DNA]</scope>
    <source>
        <strain evidence="4 5">YIM90600</strain>
    </source>
</reference>
<accession>A0A099D9P4</accession>
<dbReference type="GO" id="GO:0005886">
    <property type="term" value="C:plasma membrane"/>
    <property type="evidence" value="ECO:0007669"/>
    <property type="project" value="TreeGrafter"/>
</dbReference>
<name>A0A099D9P4_9ACTN</name>
<proteinExistence type="predicted"/>
<dbReference type="GO" id="GO:0043709">
    <property type="term" value="P:cell adhesion involved in single-species biofilm formation"/>
    <property type="evidence" value="ECO:0007669"/>
    <property type="project" value="TreeGrafter"/>
</dbReference>
<evidence type="ECO:0000313" key="4">
    <source>
        <dbReference type="EMBL" id="KGI82898.1"/>
    </source>
</evidence>
<dbReference type="AlphaFoldDB" id="A0A099D9P4"/>
<dbReference type="CDD" id="cd01949">
    <property type="entry name" value="GGDEF"/>
    <property type="match status" value="1"/>
</dbReference>
<keyword evidence="5" id="KW-1185">Reference proteome</keyword>
<dbReference type="Gene3D" id="3.30.70.270">
    <property type="match status" value="1"/>
</dbReference>
<dbReference type="Pfam" id="PF00990">
    <property type="entry name" value="GGDEF"/>
    <property type="match status" value="1"/>
</dbReference>
<dbReference type="InterPro" id="IPR043128">
    <property type="entry name" value="Rev_trsase/Diguanyl_cyclase"/>
</dbReference>
<dbReference type="HOGENOM" id="CLU_000445_11_16_11"/>
<feature type="region of interest" description="Disordered" evidence="1">
    <location>
        <begin position="1"/>
        <end position="36"/>
    </location>
</feature>
<dbReference type="KEGG" id="aey:CDG81_21595"/>
<evidence type="ECO:0000313" key="3">
    <source>
        <dbReference type="EMBL" id="ASU80433.1"/>
    </source>
</evidence>
<dbReference type="PANTHER" id="PTHR45138">
    <property type="entry name" value="REGULATORY COMPONENTS OF SENSORY TRANSDUCTION SYSTEM"/>
    <property type="match status" value="1"/>
</dbReference>
<dbReference type="InterPro" id="IPR029787">
    <property type="entry name" value="Nucleotide_cyclase"/>
</dbReference>
<evidence type="ECO:0000259" key="2">
    <source>
        <dbReference type="PROSITE" id="PS50887"/>
    </source>
</evidence>
<dbReference type="NCBIfam" id="TIGR00254">
    <property type="entry name" value="GGDEF"/>
    <property type="match status" value="1"/>
</dbReference>
<feature type="domain" description="GGDEF" evidence="2">
    <location>
        <begin position="135"/>
        <end position="273"/>
    </location>
</feature>
<dbReference type="EMBL" id="CP022752">
    <property type="protein sequence ID" value="ASU80433.1"/>
    <property type="molecule type" value="Genomic_DNA"/>
</dbReference>